<keyword evidence="3" id="KW-1185">Reference proteome</keyword>
<reference evidence="2" key="1">
    <citation type="submission" date="2017-10" db="EMBL/GenBank/DDBJ databases">
        <title>Massilia psychrophilum sp. nov., a novel purple-pigmented bacterium isolated from Tianshan glacier, Xinjiang Municipality, China.</title>
        <authorList>
            <person name="Wang H."/>
        </authorList>
    </citation>
    <scope>NUCLEOTIDE SEQUENCE [LARGE SCALE GENOMIC DNA]</scope>
    <source>
        <strain evidence="2">B2</strain>
    </source>
</reference>
<gene>
    <name evidence="2" type="ORF">CR152_05835</name>
</gene>
<name>A0A2D2DGI8_9BURK</name>
<evidence type="ECO:0000256" key="1">
    <source>
        <dbReference type="SAM" id="MobiDB-lite"/>
    </source>
</evidence>
<dbReference type="RefSeq" id="WP_099874079.1">
    <property type="nucleotide sequence ID" value="NZ_CP024608.1"/>
</dbReference>
<feature type="compositionally biased region" description="Basic and acidic residues" evidence="1">
    <location>
        <begin position="81"/>
        <end position="97"/>
    </location>
</feature>
<feature type="region of interest" description="Disordered" evidence="1">
    <location>
        <begin position="1"/>
        <end position="97"/>
    </location>
</feature>
<feature type="compositionally biased region" description="Low complexity" evidence="1">
    <location>
        <begin position="23"/>
        <end position="38"/>
    </location>
</feature>
<proteinExistence type="predicted"/>
<protein>
    <submittedName>
        <fullName evidence="2">Uncharacterized protein</fullName>
    </submittedName>
</protein>
<dbReference type="KEGG" id="mass:CR152_05835"/>
<sequence length="97" mass="9485">MDEQDPKRRDMQPPIPTHPPDPAAAGDADKVAGPAGAVRSGPAAPGGTGLGSGPAIDNAGGAGLGTAPGATSGAHTPAGQRDQDTRADDLQDRRDKG</sequence>
<dbReference type="AlphaFoldDB" id="A0A2D2DGI8"/>
<feature type="compositionally biased region" description="Pro residues" evidence="1">
    <location>
        <begin position="13"/>
        <end position="22"/>
    </location>
</feature>
<accession>A0A2D2DGI8</accession>
<feature type="compositionally biased region" description="Basic and acidic residues" evidence="1">
    <location>
        <begin position="1"/>
        <end position="11"/>
    </location>
</feature>
<evidence type="ECO:0000313" key="3">
    <source>
        <dbReference type="Proteomes" id="UP000229897"/>
    </source>
</evidence>
<evidence type="ECO:0000313" key="2">
    <source>
        <dbReference type="EMBL" id="ATQ74090.1"/>
    </source>
</evidence>
<organism evidence="2 3">
    <name type="scientific">Massilia violaceinigra</name>
    <dbReference type="NCBI Taxonomy" id="2045208"/>
    <lineage>
        <taxon>Bacteria</taxon>
        <taxon>Pseudomonadati</taxon>
        <taxon>Pseudomonadota</taxon>
        <taxon>Betaproteobacteria</taxon>
        <taxon>Burkholderiales</taxon>
        <taxon>Oxalobacteraceae</taxon>
        <taxon>Telluria group</taxon>
        <taxon>Massilia</taxon>
    </lineage>
</organism>
<dbReference type="EMBL" id="CP024608">
    <property type="protein sequence ID" value="ATQ74090.1"/>
    <property type="molecule type" value="Genomic_DNA"/>
</dbReference>
<dbReference type="Proteomes" id="UP000229897">
    <property type="component" value="Chromosome"/>
</dbReference>